<gene>
    <name evidence="4" type="ORF">METZ01_LOCUS282643</name>
</gene>
<dbReference type="Gene3D" id="3.30.70.100">
    <property type="match status" value="2"/>
</dbReference>
<dbReference type="EMBL" id="UINC01083762">
    <property type="protein sequence ID" value="SVC29789.1"/>
    <property type="molecule type" value="Genomic_DNA"/>
</dbReference>
<protein>
    <recommendedName>
        <fullName evidence="3">NIPSNAP domain-containing protein</fullName>
    </recommendedName>
</protein>
<dbReference type="AlphaFoldDB" id="A0A382KZM3"/>
<dbReference type="InterPro" id="IPR011008">
    <property type="entry name" value="Dimeric_a/b-barrel"/>
</dbReference>
<proteinExistence type="inferred from homology"/>
<dbReference type="Pfam" id="PF07978">
    <property type="entry name" value="NIPSNAP"/>
    <property type="match status" value="2"/>
</dbReference>
<evidence type="ECO:0000256" key="2">
    <source>
        <dbReference type="SAM" id="MobiDB-lite"/>
    </source>
</evidence>
<evidence type="ECO:0000259" key="3">
    <source>
        <dbReference type="Pfam" id="PF07978"/>
    </source>
</evidence>
<dbReference type="InterPro" id="IPR012577">
    <property type="entry name" value="NIPSNAP"/>
</dbReference>
<dbReference type="InterPro" id="IPR051557">
    <property type="entry name" value="NipSnap_domain"/>
</dbReference>
<feature type="domain" description="NIPSNAP" evidence="3">
    <location>
        <begin position="3"/>
        <end position="96"/>
    </location>
</feature>
<accession>A0A382KZM3</accession>
<sequence>MIYEVRTYDLRPGAVPQAEEAFAEALPHREKLSPLAAFWHTEFGPLNQIIHVWSYEDLEEREHIRKEASKDPNWPPKITPGAILNMDSEIWHPASFMKPMGGNQSLGNIYEMRIYTYQPGVIPELIERWGEALPEREKYSPLAAGMYTEFGGLNRWMHIWPYKDFNHREEIRAESNKSPNWPTTKLIPASERASKGPQRMQNKLLIPASFSPMH</sequence>
<dbReference type="GO" id="GO:0005739">
    <property type="term" value="C:mitochondrion"/>
    <property type="evidence" value="ECO:0007669"/>
    <property type="project" value="TreeGrafter"/>
</dbReference>
<evidence type="ECO:0000313" key="4">
    <source>
        <dbReference type="EMBL" id="SVC29789.1"/>
    </source>
</evidence>
<feature type="domain" description="NIPSNAP" evidence="3">
    <location>
        <begin position="110"/>
        <end position="212"/>
    </location>
</feature>
<comment type="similarity">
    <text evidence="1">Belongs to the NipSnap family.</text>
</comment>
<organism evidence="4">
    <name type="scientific">marine metagenome</name>
    <dbReference type="NCBI Taxonomy" id="408172"/>
    <lineage>
        <taxon>unclassified sequences</taxon>
        <taxon>metagenomes</taxon>
        <taxon>ecological metagenomes</taxon>
    </lineage>
</organism>
<name>A0A382KZM3_9ZZZZ</name>
<dbReference type="PANTHER" id="PTHR21017">
    <property type="entry name" value="NIPSNAP-RELATED"/>
    <property type="match status" value="1"/>
</dbReference>
<dbReference type="SUPFAM" id="SSF54909">
    <property type="entry name" value="Dimeric alpha+beta barrel"/>
    <property type="match status" value="2"/>
</dbReference>
<feature type="region of interest" description="Disordered" evidence="2">
    <location>
        <begin position="173"/>
        <end position="200"/>
    </location>
</feature>
<dbReference type="GO" id="GO:0000423">
    <property type="term" value="P:mitophagy"/>
    <property type="evidence" value="ECO:0007669"/>
    <property type="project" value="UniProtKB-ARBA"/>
</dbReference>
<evidence type="ECO:0000256" key="1">
    <source>
        <dbReference type="ARBA" id="ARBA00005291"/>
    </source>
</evidence>
<reference evidence="4" key="1">
    <citation type="submission" date="2018-05" db="EMBL/GenBank/DDBJ databases">
        <authorList>
            <person name="Lanie J.A."/>
            <person name="Ng W.-L."/>
            <person name="Kazmierczak K.M."/>
            <person name="Andrzejewski T.M."/>
            <person name="Davidsen T.M."/>
            <person name="Wayne K.J."/>
            <person name="Tettelin H."/>
            <person name="Glass J.I."/>
            <person name="Rusch D."/>
            <person name="Podicherti R."/>
            <person name="Tsui H.-C.T."/>
            <person name="Winkler M.E."/>
        </authorList>
    </citation>
    <scope>NUCLEOTIDE SEQUENCE</scope>
</reference>
<dbReference type="PANTHER" id="PTHR21017:SF17">
    <property type="entry name" value="PROTEIN NIPSNAP"/>
    <property type="match status" value="1"/>
</dbReference>